<keyword evidence="3" id="KW-1185">Reference proteome</keyword>
<protein>
    <recommendedName>
        <fullName evidence="4">DUF5017 domain-containing protein</fullName>
    </recommendedName>
</protein>
<dbReference type="PROSITE" id="PS51257">
    <property type="entry name" value="PROKAR_LIPOPROTEIN"/>
    <property type="match status" value="1"/>
</dbReference>
<sequence length="325" mass="36531">MKIALKTILGFLVIAAFTACEDDEATQPHAAMSVGKYIYDTNETMKIHFTGSAENVVIYTGDTDHDYELREASNYGLVVNKGLFTYSYQQPGTYKVVCVATNHTDAGNSIKRDTCSFMVKVIDDVTEIERLSAPQVIYDEVFANPVNETDWLLRLPRKIKFKTSNATVSLSQKLKFYIGSDSTKVYIDDKEFSSTAKYNLANVLNIKLKSHEGTERPYKLYTVNYGEFKTFELLGVQGTITRSEFDYSYYEINMTVPSGSDLSNLAPTFTLYSDNDKVYIDDVEQISGTTTADFTKPVTYRFVASYPNRPDITAESTVIVTVTPQ</sequence>
<gene>
    <name evidence="2" type="ORF">Cop2CBH44_31960</name>
</gene>
<dbReference type="EMBL" id="AP023322">
    <property type="protein sequence ID" value="BCI64843.1"/>
    <property type="molecule type" value="Genomic_DNA"/>
</dbReference>
<keyword evidence="1" id="KW-0732">Signal</keyword>
<evidence type="ECO:0000313" key="3">
    <source>
        <dbReference type="Proteomes" id="UP000594042"/>
    </source>
</evidence>
<dbReference type="AlphaFoldDB" id="A0A7G1I0T2"/>
<name>A0A7G1I0T2_9BACT</name>
<feature type="chain" id="PRO_5028881885" description="DUF5017 domain-containing protein" evidence="1">
    <location>
        <begin position="22"/>
        <end position="325"/>
    </location>
</feature>
<accession>A0A7G1I0T2</accession>
<dbReference type="KEGG" id="copr:Cop2CBH44_31960"/>
<feature type="signal peptide" evidence="1">
    <location>
        <begin position="1"/>
        <end position="21"/>
    </location>
</feature>
<organism evidence="2 3">
    <name type="scientific">Coprobacter secundus subsp. similis</name>
    <dbReference type="NCBI Taxonomy" id="2751153"/>
    <lineage>
        <taxon>Bacteria</taxon>
        <taxon>Pseudomonadati</taxon>
        <taxon>Bacteroidota</taxon>
        <taxon>Bacteroidia</taxon>
        <taxon>Bacteroidales</taxon>
        <taxon>Barnesiellaceae</taxon>
        <taxon>Coprobacter</taxon>
    </lineage>
</organism>
<proteinExistence type="predicted"/>
<evidence type="ECO:0008006" key="4">
    <source>
        <dbReference type="Google" id="ProtNLM"/>
    </source>
</evidence>
<reference evidence="3" key="1">
    <citation type="submission" date="2020-07" db="EMBL/GenBank/DDBJ databases">
        <title>Complete genome sequencing of Coprobacter sp. strain 2CBH44.</title>
        <authorList>
            <person name="Sakamoto M."/>
            <person name="Murakami T."/>
            <person name="Mori H."/>
        </authorList>
    </citation>
    <scope>NUCLEOTIDE SEQUENCE [LARGE SCALE GENOMIC DNA]</scope>
    <source>
        <strain evidence="3">2CBH44</strain>
    </source>
</reference>
<evidence type="ECO:0000256" key="1">
    <source>
        <dbReference type="SAM" id="SignalP"/>
    </source>
</evidence>
<dbReference type="RefSeq" id="WP_021931030.1">
    <property type="nucleotide sequence ID" value="NZ_AP023322.1"/>
</dbReference>
<dbReference type="Gene3D" id="2.60.40.2340">
    <property type="match status" value="1"/>
</dbReference>
<dbReference type="Proteomes" id="UP000594042">
    <property type="component" value="Chromosome"/>
</dbReference>
<evidence type="ECO:0000313" key="2">
    <source>
        <dbReference type="EMBL" id="BCI64843.1"/>
    </source>
</evidence>